<dbReference type="KEGG" id="mbe:MBM_07854"/>
<reference evidence="2 3" key="1">
    <citation type="journal article" date="2012" name="BMC Genomics">
        <title>Sequencing the genome of Marssonina brunnea reveals fungus-poplar co-evolution.</title>
        <authorList>
            <person name="Zhu S."/>
            <person name="Cao Y.-Z."/>
            <person name="Jiang C."/>
            <person name="Tan B.-Y."/>
            <person name="Wang Z."/>
            <person name="Feng S."/>
            <person name="Zhang L."/>
            <person name="Su X.-H."/>
            <person name="Brejova B."/>
            <person name="Vinar T."/>
            <person name="Xu M."/>
            <person name="Wang M.-X."/>
            <person name="Zhang S.-G."/>
            <person name="Huang M.-R."/>
            <person name="Wu R."/>
            <person name="Zhou Y."/>
        </authorList>
    </citation>
    <scope>NUCLEOTIDE SEQUENCE [LARGE SCALE GENOMIC DNA]</scope>
    <source>
        <strain evidence="2 3">MB_m1</strain>
    </source>
</reference>
<dbReference type="Gene3D" id="2.60.200.40">
    <property type="match status" value="1"/>
</dbReference>
<dbReference type="InterPro" id="IPR001206">
    <property type="entry name" value="Diacylglycerol_kinase_cat_dom"/>
</dbReference>
<dbReference type="Proteomes" id="UP000006753">
    <property type="component" value="Unassembled WGS sequence"/>
</dbReference>
<dbReference type="SUPFAM" id="SSF111331">
    <property type="entry name" value="NAD kinase/diacylglycerol kinase-like"/>
    <property type="match status" value="1"/>
</dbReference>
<sequence length="496" mass="54213">MASRFPCPRFYWYPRVDEMAIMDMLSADGHALKIMRNDASTADPDHEAPANFNYENGILSWEKGEIKGEDIVTVIPTLGRAAEYTIFSIEPSPPPSEALPESAGEEKQYPFKLRTTNALILPDAFLSAFLFSGWPAYMTDAQNVYVLISTLSGTGLAVPFWEEILHPLLLSLGFEDGTYSVVKTRNAESVRELTKVNLMVAANEGRKQTVVMLSGDGGIVDTINALGESERSSKYVKPTVVQLPLGTGNALFHSLHASSPRPSIYTQALQTLLRGTPRPLPIFRASFSPGARLLTNEGQTTSPLPKNALLGAVVASHGLHSTLVADSDTLEYRKYGDKRFGMAAQNLMFPPDGSAPHAYKARITLIKKGEEEVMERKEHGYVLAAMVSHLERTFTVSPKSRPFERVLRVVHFGALDGETVGAIMGAAYQGGEHVKRADVGYEAVAGMRVTFEEEGEDSTWRRCCVDGSIVAVEEGGWMDVRLLEEGGEVIDIVANA</sequence>
<dbReference type="eggNOG" id="ENOG502S2DU">
    <property type="taxonomic scope" value="Eukaryota"/>
</dbReference>
<dbReference type="AlphaFoldDB" id="K1WPD9"/>
<dbReference type="Gene3D" id="3.40.50.10330">
    <property type="entry name" value="Probable inorganic polyphosphate/atp-NAD kinase, domain 1"/>
    <property type="match status" value="1"/>
</dbReference>
<evidence type="ECO:0000313" key="2">
    <source>
        <dbReference type="EMBL" id="EKD14177.1"/>
    </source>
</evidence>
<organism evidence="2 3">
    <name type="scientific">Marssonina brunnea f. sp. multigermtubi (strain MB_m1)</name>
    <name type="common">Marssonina leaf spot fungus</name>
    <dbReference type="NCBI Taxonomy" id="1072389"/>
    <lineage>
        <taxon>Eukaryota</taxon>
        <taxon>Fungi</taxon>
        <taxon>Dikarya</taxon>
        <taxon>Ascomycota</taxon>
        <taxon>Pezizomycotina</taxon>
        <taxon>Leotiomycetes</taxon>
        <taxon>Helotiales</taxon>
        <taxon>Drepanopezizaceae</taxon>
        <taxon>Drepanopeziza</taxon>
    </lineage>
</organism>
<dbReference type="GO" id="GO:0046512">
    <property type="term" value="P:sphingosine biosynthetic process"/>
    <property type="evidence" value="ECO:0007669"/>
    <property type="project" value="TreeGrafter"/>
</dbReference>
<feature type="domain" description="DAGKc" evidence="1">
    <location>
        <begin position="139"/>
        <end position="290"/>
    </location>
</feature>
<keyword evidence="3" id="KW-1185">Reference proteome</keyword>
<dbReference type="InParanoid" id="K1WPD9"/>
<dbReference type="Pfam" id="PF00781">
    <property type="entry name" value="DAGK_cat"/>
    <property type="match status" value="1"/>
</dbReference>
<dbReference type="GeneID" id="18763789"/>
<dbReference type="PANTHER" id="PTHR12358">
    <property type="entry name" value="SPHINGOSINE KINASE"/>
    <property type="match status" value="1"/>
</dbReference>
<dbReference type="GO" id="GO:0005737">
    <property type="term" value="C:cytoplasm"/>
    <property type="evidence" value="ECO:0007669"/>
    <property type="project" value="TreeGrafter"/>
</dbReference>
<evidence type="ECO:0000313" key="3">
    <source>
        <dbReference type="Proteomes" id="UP000006753"/>
    </source>
</evidence>
<protein>
    <submittedName>
        <fullName evidence="2">Glycogen synthase kinase mutation revertant</fullName>
    </submittedName>
</protein>
<dbReference type="HOGENOM" id="CLU_021934_0_0_1"/>
<dbReference type="InterPro" id="IPR017438">
    <property type="entry name" value="ATP-NAD_kinase_N"/>
</dbReference>
<dbReference type="OrthoDB" id="3853857at2759"/>
<gene>
    <name evidence="2" type="ORF">MBM_07854</name>
</gene>
<dbReference type="GO" id="GO:0016020">
    <property type="term" value="C:membrane"/>
    <property type="evidence" value="ECO:0007669"/>
    <property type="project" value="TreeGrafter"/>
</dbReference>
<dbReference type="InterPro" id="IPR050187">
    <property type="entry name" value="Lipid_Phosphate_FormReg"/>
</dbReference>
<accession>K1WPD9</accession>
<dbReference type="PANTHER" id="PTHR12358:SF108">
    <property type="entry name" value="DAGKC DOMAIN-CONTAINING PROTEIN"/>
    <property type="match status" value="1"/>
</dbReference>
<keyword evidence="2" id="KW-0418">Kinase</keyword>
<name>K1WPD9_MARBU</name>
<keyword evidence="2" id="KW-0808">Transferase</keyword>
<dbReference type="GO" id="GO:0001727">
    <property type="term" value="F:lipid kinase activity"/>
    <property type="evidence" value="ECO:0007669"/>
    <property type="project" value="TreeGrafter"/>
</dbReference>
<dbReference type="OMA" id="YGFHASI"/>
<evidence type="ECO:0000259" key="1">
    <source>
        <dbReference type="PROSITE" id="PS50146"/>
    </source>
</evidence>
<dbReference type="PROSITE" id="PS50146">
    <property type="entry name" value="DAGK"/>
    <property type="match status" value="1"/>
</dbReference>
<dbReference type="EMBL" id="JH921447">
    <property type="protein sequence ID" value="EKD14177.1"/>
    <property type="molecule type" value="Genomic_DNA"/>
</dbReference>
<dbReference type="InterPro" id="IPR016064">
    <property type="entry name" value="NAD/diacylglycerol_kinase_sf"/>
</dbReference>
<proteinExistence type="predicted"/>